<evidence type="ECO:0000256" key="5">
    <source>
        <dbReference type="ARBA" id="ARBA00022989"/>
    </source>
</evidence>
<evidence type="ECO:0008006" key="10">
    <source>
        <dbReference type="Google" id="ProtNLM"/>
    </source>
</evidence>
<feature type="transmembrane region" description="Helical" evidence="7">
    <location>
        <begin position="146"/>
        <end position="167"/>
    </location>
</feature>
<feature type="transmembrane region" description="Helical" evidence="7">
    <location>
        <begin position="174"/>
        <end position="198"/>
    </location>
</feature>
<reference evidence="9" key="1">
    <citation type="journal article" date="2024" name="IScience">
        <title>Strigolactones Initiate the Formation of Haustorium-like Structures in Castilleja.</title>
        <authorList>
            <person name="Buerger M."/>
            <person name="Peterson D."/>
            <person name="Chory J."/>
        </authorList>
    </citation>
    <scope>NUCLEOTIDE SEQUENCE [LARGE SCALE GENOMIC DNA]</scope>
</reference>
<keyword evidence="4" id="KW-0934">Plastid</keyword>
<dbReference type="PANTHER" id="PTHR42826">
    <property type="entry name" value="DICARBOXYLATE TRANSPORTER 2.1, CHLOROPLASTIC"/>
    <property type="match status" value="1"/>
</dbReference>
<evidence type="ECO:0000256" key="4">
    <source>
        <dbReference type="ARBA" id="ARBA00022780"/>
    </source>
</evidence>
<dbReference type="InterPro" id="IPR030676">
    <property type="entry name" value="CitT-rel"/>
</dbReference>
<accession>A0ABD3ECP7</accession>
<protein>
    <recommendedName>
        <fullName evidence="10">ABC transmembrane type-1 domain-containing protein</fullName>
    </recommendedName>
</protein>
<evidence type="ECO:0000256" key="6">
    <source>
        <dbReference type="ARBA" id="ARBA00023136"/>
    </source>
</evidence>
<keyword evidence="9" id="KW-1185">Reference proteome</keyword>
<evidence type="ECO:0000256" key="1">
    <source>
        <dbReference type="ARBA" id="ARBA00004478"/>
    </source>
</evidence>
<dbReference type="InterPro" id="IPR001898">
    <property type="entry name" value="SLC13A/DASS"/>
</dbReference>
<dbReference type="Proteomes" id="UP001632038">
    <property type="component" value="Unassembled WGS sequence"/>
</dbReference>
<feature type="transmembrane region" description="Helical" evidence="7">
    <location>
        <begin position="67"/>
        <end position="90"/>
    </location>
</feature>
<dbReference type="GO" id="GO:0015140">
    <property type="term" value="F:malate transmembrane transporter activity"/>
    <property type="evidence" value="ECO:0007669"/>
    <property type="project" value="UniProtKB-ARBA"/>
</dbReference>
<dbReference type="Pfam" id="PF00939">
    <property type="entry name" value="Na_sulph_symp"/>
    <property type="match status" value="1"/>
</dbReference>
<evidence type="ECO:0000313" key="9">
    <source>
        <dbReference type="Proteomes" id="UP001632038"/>
    </source>
</evidence>
<dbReference type="AlphaFoldDB" id="A0ABD3ECP7"/>
<evidence type="ECO:0000256" key="3">
    <source>
        <dbReference type="ARBA" id="ARBA00022692"/>
    </source>
</evidence>
<comment type="similarity">
    <text evidence="2">Belongs to the SLC13A/DASS transporter (TC 2.A.47) family. DIT1 subfamily.</text>
</comment>
<comment type="caution">
    <text evidence="8">The sequence shown here is derived from an EMBL/GenBank/DDBJ whole genome shotgun (WGS) entry which is preliminary data.</text>
</comment>
<keyword evidence="3 7" id="KW-0812">Transmembrane</keyword>
<organism evidence="8 9">
    <name type="scientific">Castilleja foliolosa</name>
    <dbReference type="NCBI Taxonomy" id="1961234"/>
    <lineage>
        <taxon>Eukaryota</taxon>
        <taxon>Viridiplantae</taxon>
        <taxon>Streptophyta</taxon>
        <taxon>Embryophyta</taxon>
        <taxon>Tracheophyta</taxon>
        <taxon>Spermatophyta</taxon>
        <taxon>Magnoliopsida</taxon>
        <taxon>eudicotyledons</taxon>
        <taxon>Gunneridae</taxon>
        <taxon>Pentapetalae</taxon>
        <taxon>asterids</taxon>
        <taxon>lamiids</taxon>
        <taxon>Lamiales</taxon>
        <taxon>Orobanchaceae</taxon>
        <taxon>Pedicularideae</taxon>
        <taxon>Castillejinae</taxon>
        <taxon>Castilleja</taxon>
    </lineage>
</organism>
<keyword evidence="4" id="KW-1001">Plastid inner membrane</keyword>
<sequence>MFLAPNDLETILWSHRKWILEKLDRGYADELGIFEEINFRVNSHKRLIWDQAGMNFYTGFTRLCKGLAVVLIGGHIVVQILPSAVSYLALIPTKTIPFAWNLLTPGYIEQSIYGVFGYKYNRSFHREAAWSVGHKSVASFLKSLSLGWGGAFFILQISYFFIHYLFAGQTAHVGALYSAFLGMYLASNVPGLLAALALSYNTNLFGAMVKLLFIMRGGLGPIVKDCKNYIAEKELQDEIYLEDELALLRVQGIWKENMKEIQVYPV</sequence>
<name>A0ABD3ECP7_9LAMI</name>
<evidence type="ECO:0000256" key="2">
    <source>
        <dbReference type="ARBA" id="ARBA00007349"/>
    </source>
</evidence>
<gene>
    <name evidence="8" type="ORF">CASFOL_001842</name>
</gene>
<dbReference type="EMBL" id="JAVIJP010000005">
    <property type="protein sequence ID" value="KAL3652161.1"/>
    <property type="molecule type" value="Genomic_DNA"/>
</dbReference>
<keyword evidence="5 7" id="KW-1133">Transmembrane helix</keyword>
<evidence type="ECO:0000313" key="8">
    <source>
        <dbReference type="EMBL" id="KAL3652161.1"/>
    </source>
</evidence>
<keyword evidence="6 7" id="KW-0472">Membrane</keyword>
<dbReference type="GO" id="GO:0009706">
    <property type="term" value="C:chloroplast inner membrane"/>
    <property type="evidence" value="ECO:0007669"/>
    <property type="project" value="UniProtKB-SubCell"/>
</dbReference>
<comment type="subcellular location">
    <subcellularLocation>
        <location evidence="1">Plastid</location>
        <location evidence="1">Chloroplast inner membrane</location>
        <topology evidence="1">Multi-pass membrane protein</topology>
    </subcellularLocation>
</comment>
<proteinExistence type="inferred from homology"/>
<evidence type="ECO:0000256" key="7">
    <source>
        <dbReference type="SAM" id="Phobius"/>
    </source>
</evidence>